<keyword evidence="2" id="KW-1185">Reference proteome</keyword>
<evidence type="ECO:0008006" key="3">
    <source>
        <dbReference type="Google" id="ProtNLM"/>
    </source>
</evidence>
<protein>
    <recommendedName>
        <fullName evidence="3">Secreted protein</fullName>
    </recommendedName>
</protein>
<sequence>MAIPSLTRAGDQDPLERERASVARMSAANLVAERHGRYIQARAVATESSGSAQARTEAWLGRMQGWIEGWLKVLALADLKDDVPYSVFEDNLTKLLQGQSDELTALGIEAQSITQLANTALNYIATPADIPNVPDMASYQDTLNLLVRREGELRAMLNDVGHTAENRLEKLGQTDGTSRKAVYGRLKAALLAKGRYPLDQTLAQVDALLSAEKTVDPILARLNGGFTRMNGYNANLAYFHGMEEIVPARKDCTDARTAISKLSSPAGFVSKSKTRVEQLCTGIEKLYADLTGDASITKAQYVGEYLRTEKTRLPTVCPRDVSSPACDKLAVLAALSATDLGQMDDARLRFVELGWSEAMNRALGK</sequence>
<dbReference type="Proteomes" id="UP001374803">
    <property type="component" value="Chromosome"/>
</dbReference>
<dbReference type="RefSeq" id="WP_394840301.1">
    <property type="nucleotide sequence ID" value="NZ_CP089929.1"/>
</dbReference>
<evidence type="ECO:0000313" key="1">
    <source>
        <dbReference type="EMBL" id="WXB10626.1"/>
    </source>
</evidence>
<evidence type="ECO:0000313" key="2">
    <source>
        <dbReference type="Proteomes" id="UP001374803"/>
    </source>
</evidence>
<reference evidence="1" key="1">
    <citation type="submission" date="2021-12" db="EMBL/GenBank/DDBJ databases">
        <title>Discovery of the Pendulisporaceae a myxobacterial family with distinct sporulation behavior and unique specialized metabolism.</title>
        <authorList>
            <person name="Garcia R."/>
            <person name="Popoff A."/>
            <person name="Bader C.D."/>
            <person name="Loehr J."/>
            <person name="Walesch S."/>
            <person name="Walt C."/>
            <person name="Boldt J."/>
            <person name="Bunk B."/>
            <person name="Haeckl F.J.F.P.J."/>
            <person name="Gunesch A.P."/>
            <person name="Birkelbach J."/>
            <person name="Nuebel U."/>
            <person name="Pietschmann T."/>
            <person name="Bach T."/>
            <person name="Mueller R."/>
        </authorList>
    </citation>
    <scope>NUCLEOTIDE SEQUENCE</scope>
    <source>
        <strain evidence="1">MSr11367</strain>
    </source>
</reference>
<accession>A0ABZ2LI67</accession>
<proteinExistence type="predicted"/>
<organism evidence="1 2">
    <name type="scientific">Pendulispora rubella</name>
    <dbReference type="NCBI Taxonomy" id="2741070"/>
    <lineage>
        <taxon>Bacteria</taxon>
        <taxon>Pseudomonadati</taxon>
        <taxon>Myxococcota</taxon>
        <taxon>Myxococcia</taxon>
        <taxon>Myxococcales</taxon>
        <taxon>Sorangiineae</taxon>
        <taxon>Pendulisporaceae</taxon>
        <taxon>Pendulispora</taxon>
    </lineage>
</organism>
<dbReference type="EMBL" id="CP089983">
    <property type="protein sequence ID" value="WXB10626.1"/>
    <property type="molecule type" value="Genomic_DNA"/>
</dbReference>
<name>A0ABZ2LI67_9BACT</name>
<gene>
    <name evidence="1" type="ORF">LVJ94_25790</name>
</gene>